<dbReference type="GO" id="GO:0005730">
    <property type="term" value="C:nucleolus"/>
    <property type="evidence" value="ECO:0007669"/>
    <property type="project" value="TreeGrafter"/>
</dbReference>
<dbReference type="InterPro" id="IPR039994">
    <property type="entry name" value="NO66-like"/>
</dbReference>
<dbReference type="Proteomes" id="UP001187471">
    <property type="component" value="Unassembled WGS sequence"/>
</dbReference>
<organism evidence="5 6">
    <name type="scientific">Escallonia rubra</name>
    <dbReference type="NCBI Taxonomy" id="112253"/>
    <lineage>
        <taxon>Eukaryota</taxon>
        <taxon>Viridiplantae</taxon>
        <taxon>Streptophyta</taxon>
        <taxon>Embryophyta</taxon>
        <taxon>Tracheophyta</taxon>
        <taxon>Spermatophyta</taxon>
        <taxon>Magnoliopsida</taxon>
        <taxon>eudicotyledons</taxon>
        <taxon>Gunneridae</taxon>
        <taxon>Pentapetalae</taxon>
        <taxon>asterids</taxon>
        <taxon>campanulids</taxon>
        <taxon>Escalloniales</taxon>
        <taxon>Escalloniaceae</taxon>
        <taxon>Escallonia</taxon>
    </lineage>
</organism>
<proteinExistence type="inferred from homology"/>
<evidence type="ECO:0000256" key="2">
    <source>
        <dbReference type="ARBA" id="ARBA00023004"/>
    </source>
</evidence>
<comment type="caution">
    <text evidence="5">The sequence shown here is derived from an EMBL/GenBank/DDBJ whole genome shotgun (WGS) entry which is preliminary data.</text>
</comment>
<gene>
    <name evidence="5" type="ORF">RJ640_019463</name>
</gene>
<evidence type="ECO:0000259" key="4">
    <source>
        <dbReference type="PROSITE" id="PS51184"/>
    </source>
</evidence>
<name>A0AA88QWW1_9ASTE</name>
<keyword evidence="6" id="KW-1185">Reference proteome</keyword>
<dbReference type="PANTHER" id="PTHR13096">
    <property type="entry name" value="MINA53 MYC INDUCED NUCLEAR ANTIGEN"/>
    <property type="match status" value="1"/>
</dbReference>
<keyword evidence="3" id="KW-0223">Dioxygenase</keyword>
<evidence type="ECO:0000256" key="1">
    <source>
        <dbReference type="ARBA" id="ARBA00022723"/>
    </source>
</evidence>
<keyword evidence="3" id="KW-0804">Transcription</keyword>
<dbReference type="Gene3D" id="2.60.120.650">
    <property type="entry name" value="Cupin"/>
    <property type="match status" value="1"/>
</dbReference>
<dbReference type="SUPFAM" id="SSF51197">
    <property type="entry name" value="Clavaminate synthase-like"/>
    <property type="match status" value="1"/>
</dbReference>
<dbReference type="AlphaFoldDB" id="A0AA88QWW1"/>
<keyword evidence="3" id="KW-0805">Transcription regulation</keyword>
<keyword evidence="3" id="KW-0539">Nucleus</keyword>
<keyword evidence="1 3" id="KW-0479">Metal-binding</keyword>
<dbReference type="Pfam" id="PF08007">
    <property type="entry name" value="JmjC_2"/>
    <property type="match status" value="1"/>
</dbReference>
<dbReference type="EMBL" id="JAVXUO010002065">
    <property type="protein sequence ID" value="KAK2976527.1"/>
    <property type="molecule type" value="Genomic_DNA"/>
</dbReference>
<dbReference type="InterPro" id="IPR003347">
    <property type="entry name" value="JmjC_dom"/>
</dbReference>
<dbReference type="PROSITE" id="PS51184">
    <property type="entry name" value="JMJC"/>
    <property type="match status" value="1"/>
</dbReference>
<evidence type="ECO:0000256" key="3">
    <source>
        <dbReference type="RuleBase" id="RU366061"/>
    </source>
</evidence>
<keyword evidence="3" id="KW-0560">Oxidoreductase</keyword>
<dbReference type="GO" id="GO:0032453">
    <property type="term" value="F:histone H3K4 demethylase activity"/>
    <property type="evidence" value="ECO:0007669"/>
    <property type="project" value="TreeGrafter"/>
</dbReference>
<sequence length="671" mass="75961">MNERIALDGEIVKGLISSLASPERRLSIAACNAILDLCTTTIGRQRLLEFSVIENIIFCFIQVPKSSAALVSLFAEDDGSETRLRIGFKEDEIVVLLLNGAVTLINTCTIEQLEKVPWRFCKSLLFFLKKLWRDVHKQMLVGTILQLSQGRQFCVSNIGTNNLAESIFRLSINAGQPTVHFNIEKVRRRFFCSGEVSFEHFLLNHWEISPLLIRSPLKAISTQDDIFSSFVQLFRSKEAVPSVLSLMLQNFTSALPISSDELDVLNFLKEVRDLLGCPMIYQQDIRVMKTQKREMHFFQKPLGSCFFEAPHFLYVDDILRCEEAYKEGYTMALRGIEFRFESVAAIADGLASLFGQPSAGVNLYLTPPNSQGLACHFDDHCVLVCQLFGTKQWTIFPPSNLRLPRLYETSDSIHDLEGGSMIVDGCKQFWLKEGDVLYIPRGFPHKACTSVDNDGSNGNAGFSLHLTLAIEVEPPFEWEGFIHVALHHWDQKNQSHDTATGSLSWSLDVAAVNLIHVAVKVLGCNDPTFRKACMVGAISLPLVTEGWLNINQRTIFKQLLTKISTESSFLDTVKSVEAAIQKHEDPFQDLKWLQHLNKKGEASEGHIRVENLFDLVNQQKDKAEVAFMDAKSRFCKEVEFEDVQQNYMVLLEKYRKARNQYKNGMVSLHCN</sequence>
<evidence type="ECO:0000313" key="5">
    <source>
        <dbReference type="EMBL" id="KAK2976527.1"/>
    </source>
</evidence>
<protein>
    <recommendedName>
        <fullName evidence="3">Bifunctional lysine-specific demethylase and histidyl-hydroxylase</fullName>
        <ecNumber evidence="3">1.14.11.-</ecNumber>
    </recommendedName>
</protein>
<feature type="domain" description="JmjC" evidence="4">
    <location>
        <begin position="329"/>
        <end position="477"/>
    </location>
</feature>
<keyword evidence="2 3" id="KW-0408">Iron</keyword>
<dbReference type="EC" id="1.14.11.-" evidence="3"/>
<dbReference type="GO" id="GO:0005506">
    <property type="term" value="F:iron ion binding"/>
    <property type="evidence" value="ECO:0007669"/>
    <property type="project" value="UniProtKB-UniRule"/>
</dbReference>
<dbReference type="PANTHER" id="PTHR13096:SF9">
    <property type="entry name" value="BIFUNCTIONAL LYSINE-SPECIFIC DEMETHYLASE AND HISTIDYL-HYDROXYLASE"/>
    <property type="match status" value="1"/>
</dbReference>
<evidence type="ECO:0000313" key="6">
    <source>
        <dbReference type="Proteomes" id="UP001187471"/>
    </source>
</evidence>
<reference evidence="5" key="1">
    <citation type="submission" date="2022-12" db="EMBL/GenBank/DDBJ databases">
        <title>Draft genome assemblies for two species of Escallonia (Escalloniales).</title>
        <authorList>
            <person name="Chanderbali A."/>
            <person name="Dervinis C."/>
            <person name="Anghel I."/>
            <person name="Soltis D."/>
            <person name="Soltis P."/>
            <person name="Zapata F."/>
        </authorList>
    </citation>
    <scope>NUCLEOTIDE SEQUENCE</scope>
    <source>
        <strain evidence="5">UCBG92.1500</strain>
        <tissue evidence="5">Leaf</tissue>
    </source>
</reference>
<comment type="cofactor">
    <cofactor evidence="3">
        <name>Fe(2+)</name>
        <dbReference type="ChEBI" id="CHEBI:29033"/>
    </cofactor>
    <text evidence="3">Binds 1 Fe(2+) ion per subunit.</text>
</comment>
<comment type="similarity">
    <text evidence="3">Belongs to the ROX family.</text>
</comment>
<comment type="subcellular location">
    <subcellularLocation>
        <location evidence="3">Nucleus</location>
    </subcellularLocation>
</comment>
<accession>A0AA88QWW1</accession>
<comment type="function">
    <text evidence="3">Oxygenase that can act as both a histone lysine demethylase and a ribosomal histidine hydroxylase.</text>
</comment>
<dbReference type="GO" id="GO:0051864">
    <property type="term" value="F:histone H3K36 demethylase activity"/>
    <property type="evidence" value="ECO:0007669"/>
    <property type="project" value="TreeGrafter"/>
</dbReference>